<evidence type="ECO:0000256" key="4">
    <source>
        <dbReference type="ARBA" id="ARBA00022553"/>
    </source>
</evidence>
<dbReference type="SMART" id="SM00388">
    <property type="entry name" value="HisKA"/>
    <property type="match status" value="1"/>
</dbReference>
<dbReference type="Pfam" id="PF00672">
    <property type="entry name" value="HAMP"/>
    <property type="match status" value="1"/>
</dbReference>
<organism evidence="12 13">
    <name type="scientific">Geoanaerobacter pelophilus</name>
    <dbReference type="NCBI Taxonomy" id="60036"/>
    <lineage>
        <taxon>Bacteria</taxon>
        <taxon>Pseudomonadati</taxon>
        <taxon>Thermodesulfobacteriota</taxon>
        <taxon>Desulfuromonadia</taxon>
        <taxon>Geobacterales</taxon>
        <taxon>Geobacteraceae</taxon>
        <taxon>Geoanaerobacter</taxon>
    </lineage>
</organism>
<dbReference type="InterPro" id="IPR004358">
    <property type="entry name" value="Sig_transdc_His_kin-like_C"/>
</dbReference>
<dbReference type="InterPro" id="IPR003660">
    <property type="entry name" value="HAMP_dom"/>
</dbReference>
<dbReference type="Pfam" id="PF08448">
    <property type="entry name" value="PAS_4"/>
    <property type="match status" value="1"/>
</dbReference>
<keyword evidence="7" id="KW-0812">Transmembrane</keyword>
<dbReference type="Gene3D" id="3.30.565.10">
    <property type="entry name" value="Histidine kinase-like ATPase, C-terminal domain"/>
    <property type="match status" value="1"/>
</dbReference>
<feature type="transmembrane region" description="Helical" evidence="7">
    <location>
        <begin position="165"/>
        <end position="183"/>
    </location>
</feature>
<evidence type="ECO:0000256" key="1">
    <source>
        <dbReference type="ARBA" id="ARBA00000085"/>
    </source>
</evidence>
<keyword evidence="6" id="KW-0418">Kinase</keyword>
<dbReference type="InterPro" id="IPR000014">
    <property type="entry name" value="PAS"/>
</dbReference>
<dbReference type="SUPFAM" id="SSF47384">
    <property type="entry name" value="Homodimeric domain of signal transducing histidine kinase"/>
    <property type="match status" value="1"/>
</dbReference>
<evidence type="ECO:0000256" key="2">
    <source>
        <dbReference type="ARBA" id="ARBA00004370"/>
    </source>
</evidence>
<keyword evidence="7" id="KW-0472">Membrane</keyword>
<dbReference type="GO" id="GO:0016020">
    <property type="term" value="C:membrane"/>
    <property type="evidence" value="ECO:0007669"/>
    <property type="project" value="UniProtKB-SubCell"/>
</dbReference>
<dbReference type="InterPro" id="IPR036890">
    <property type="entry name" value="HATPase_C_sf"/>
</dbReference>
<evidence type="ECO:0000259" key="10">
    <source>
        <dbReference type="PROSITE" id="PS50113"/>
    </source>
</evidence>
<name>A0AAW4L324_9BACT</name>
<dbReference type="SUPFAM" id="SSF158472">
    <property type="entry name" value="HAMP domain-like"/>
    <property type="match status" value="1"/>
</dbReference>
<dbReference type="Gene3D" id="1.10.287.130">
    <property type="match status" value="1"/>
</dbReference>
<dbReference type="SMART" id="SM00387">
    <property type="entry name" value="HATPase_c"/>
    <property type="match status" value="1"/>
</dbReference>
<sequence length="747" mass="83369">MPITSESPRSISREIITLLVVCLASYLILSGILVLIYEQKQLIDEQRRYAKVRVERIASAVSASFGNLNRISLNELLLQNVVDEDVNAIVVKSADGTIIIGKRKLDGAQHEVADILKEEDIPVYDSSCIDTHAVIREGKTLGSVELLLNDEEIVKKLRIALLEEFFQALIPILIVCLVLYIGLSRLLLEPLSSIFAMARDFSAGNFTTRIQINSENEIGSLANIFNRMADRIEDEIGQLADAEKKYRYLFESIQDVFYRENRAGVVGLVSPSVVKMLGYSQEEVVGKHLDEFCILKGSRDLLFSEVSRKGSVEDYDLLLRHKDSRIITVSVNSHLYYDEQGEIAGVEGTLRDISDRMRAFDEISQLKSSFAEIIETLPSAIIVVDGELHIELMNRLAEEFCGFLLSQAKGVSVIQVLPAFESELQLVSQVISGKEPYAKERLAVACGFENRFFDFQIYPMKSRETSRAVIRFEDVTDKARIQEALLQSEKMLMVGGLAAGTAHEINNPLAAILQNAQNIERRISPDIPANLQVASEIGIDLALLRTYLEKRGVIGFVSSIREGGVRASKIIANMLQFSRKSESRKELSDLNTVLEQSLELAASDYDLRKRYDFKQIRVEKDFYPGLPLLSITVSEIEQVILSVIKNAAQSLSESKQPDPCITMRTRLKEGFAVVEIEDNGAGMTEIVRRRVFEPFFTTREVGRGTGLGMSVSYTIITSNHNGFIDVWSEPGAGARFTISLPVEKSGS</sequence>
<protein>
    <recommendedName>
        <fullName evidence="3">histidine kinase</fullName>
        <ecNumber evidence="3">2.7.13.3</ecNumber>
    </recommendedName>
</protein>
<evidence type="ECO:0000256" key="7">
    <source>
        <dbReference type="SAM" id="Phobius"/>
    </source>
</evidence>
<keyword evidence="7" id="KW-1133">Transmembrane helix</keyword>
<dbReference type="SMART" id="SM00086">
    <property type="entry name" value="PAC"/>
    <property type="match status" value="1"/>
</dbReference>
<dbReference type="PROSITE" id="PS50109">
    <property type="entry name" value="HIS_KIN"/>
    <property type="match status" value="1"/>
</dbReference>
<evidence type="ECO:0000259" key="8">
    <source>
        <dbReference type="PROSITE" id="PS50109"/>
    </source>
</evidence>
<feature type="transmembrane region" description="Helical" evidence="7">
    <location>
        <begin position="15"/>
        <end position="37"/>
    </location>
</feature>
<dbReference type="Gene3D" id="6.10.340.10">
    <property type="match status" value="1"/>
</dbReference>
<keyword evidence="5" id="KW-0808">Transferase</keyword>
<evidence type="ECO:0000256" key="5">
    <source>
        <dbReference type="ARBA" id="ARBA00022679"/>
    </source>
</evidence>
<feature type="domain" description="PAS" evidence="9">
    <location>
        <begin position="242"/>
        <end position="289"/>
    </location>
</feature>
<dbReference type="EC" id="2.7.13.3" evidence="3"/>
<dbReference type="RefSeq" id="WP_214171365.1">
    <property type="nucleotide sequence ID" value="NZ_JAHCVJ010000003.1"/>
</dbReference>
<dbReference type="InterPro" id="IPR000700">
    <property type="entry name" value="PAS-assoc_C"/>
</dbReference>
<dbReference type="PANTHER" id="PTHR43065">
    <property type="entry name" value="SENSOR HISTIDINE KINASE"/>
    <property type="match status" value="1"/>
</dbReference>
<dbReference type="InterPro" id="IPR003661">
    <property type="entry name" value="HisK_dim/P_dom"/>
</dbReference>
<dbReference type="InterPro" id="IPR035965">
    <property type="entry name" value="PAS-like_dom_sf"/>
</dbReference>
<comment type="subcellular location">
    <subcellularLocation>
        <location evidence="2">Membrane</location>
    </subcellularLocation>
</comment>
<dbReference type="CDD" id="cd06225">
    <property type="entry name" value="HAMP"/>
    <property type="match status" value="1"/>
</dbReference>
<proteinExistence type="predicted"/>
<dbReference type="SMART" id="SM00304">
    <property type="entry name" value="HAMP"/>
    <property type="match status" value="1"/>
</dbReference>
<dbReference type="PROSITE" id="PS50885">
    <property type="entry name" value="HAMP"/>
    <property type="match status" value="1"/>
</dbReference>
<evidence type="ECO:0000313" key="13">
    <source>
        <dbReference type="Proteomes" id="UP000811899"/>
    </source>
</evidence>
<dbReference type="InterPro" id="IPR005467">
    <property type="entry name" value="His_kinase_dom"/>
</dbReference>
<feature type="domain" description="HAMP" evidence="11">
    <location>
        <begin position="185"/>
        <end position="237"/>
    </location>
</feature>
<dbReference type="PROSITE" id="PS50112">
    <property type="entry name" value="PAS"/>
    <property type="match status" value="1"/>
</dbReference>
<dbReference type="Proteomes" id="UP000811899">
    <property type="component" value="Unassembled WGS sequence"/>
</dbReference>
<keyword evidence="13" id="KW-1185">Reference proteome</keyword>
<dbReference type="InterPro" id="IPR001610">
    <property type="entry name" value="PAC"/>
</dbReference>
<dbReference type="PANTHER" id="PTHR43065:SF42">
    <property type="entry name" value="TWO-COMPONENT SENSOR PPRA"/>
    <property type="match status" value="1"/>
</dbReference>
<dbReference type="SUPFAM" id="SSF55785">
    <property type="entry name" value="PYP-like sensor domain (PAS domain)"/>
    <property type="match status" value="2"/>
</dbReference>
<dbReference type="GO" id="GO:0000155">
    <property type="term" value="F:phosphorelay sensor kinase activity"/>
    <property type="evidence" value="ECO:0007669"/>
    <property type="project" value="InterPro"/>
</dbReference>
<dbReference type="PROSITE" id="PS50113">
    <property type="entry name" value="PAC"/>
    <property type="match status" value="1"/>
</dbReference>
<feature type="domain" description="PAC" evidence="10">
    <location>
        <begin position="313"/>
        <end position="365"/>
    </location>
</feature>
<evidence type="ECO:0000256" key="3">
    <source>
        <dbReference type="ARBA" id="ARBA00012438"/>
    </source>
</evidence>
<evidence type="ECO:0000259" key="9">
    <source>
        <dbReference type="PROSITE" id="PS50112"/>
    </source>
</evidence>
<dbReference type="Pfam" id="PF02518">
    <property type="entry name" value="HATPase_c"/>
    <property type="match status" value="1"/>
</dbReference>
<comment type="catalytic activity">
    <reaction evidence="1">
        <text>ATP + protein L-histidine = ADP + protein N-phospho-L-histidine.</text>
        <dbReference type="EC" id="2.7.13.3"/>
    </reaction>
</comment>
<keyword evidence="4" id="KW-0597">Phosphoprotein</keyword>
<dbReference type="AlphaFoldDB" id="A0AAW4L324"/>
<dbReference type="Gene3D" id="3.30.450.20">
    <property type="entry name" value="PAS domain"/>
    <property type="match status" value="2"/>
</dbReference>
<dbReference type="InterPro" id="IPR036097">
    <property type="entry name" value="HisK_dim/P_sf"/>
</dbReference>
<dbReference type="PRINTS" id="PR00344">
    <property type="entry name" value="BCTRLSENSOR"/>
</dbReference>
<gene>
    <name evidence="12" type="ORF">KI809_09880</name>
</gene>
<dbReference type="SUPFAM" id="SSF55874">
    <property type="entry name" value="ATPase domain of HSP90 chaperone/DNA topoisomerase II/histidine kinase"/>
    <property type="match status" value="1"/>
</dbReference>
<dbReference type="CDD" id="cd00082">
    <property type="entry name" value="HisKA"/>
    <property type="match status" value="1"/>
</dbReference>
<evidence type="ECO:0000313" key="12">
    <source>
        <dbReference type="EMBL" id="MBT0664607.1"/>
    </source>
</evidence>
<dbReference type="InterPro" id="IPR003594">
    <property type="entry name" value="HATPase_dom"/>
</dbReference>
<dbReference type="InterPro" id="IPR013656">
    <property type="entry name" value="PAS_4"/>
</dbReference>
<dbReference type="CDD" id="cd00130">
    <property type="entry name" value="PAS"/>
    <property type="match status" value="1"/>
</dbReference>
<comment type="caution">
    <text evidence="12">The sequence shown here is derived from an EMBL/GenBank/DDBJ whole genome shotgun (WGS) entry which is preliminary data.</text>
</comment>
<evidence type="ECO:0000259" key="11">
    <source>
        <dbReference type="PROSITE" id="PS50885"/>
    </source>
</evidence>
<dbReference type="NCBIfam" id="TIGR00229">
    <property type="entry name" value="sensory_box"/>
    <property type="match status" value="2"/>
</dbReference>
<dbReference type="SMART" id="SM00091">
    <property type="entry name" value="PAS"/>
    <property type="match status" value="2"/>
</dbReference>
<dbReference type="Pfam" id="PF13426">
    <property type="entry name" value="PAS_9"/>
    <property type="match status" value="1"/>
</dbReference>
<evidence type="ECO:0000256" key="6">
    <source>
        <dbReference type="ARBA" id="ARBA00022777"/>
    </source>
</evidence>
<feature type="domain" description="Histidine kinase" evidence="8">
    <location>
        <begin position="500"/>
        <end position="744"/>
    </location>
</feature>
<accession>A0AAW4L324</accession>
<reference evidence="12 13" key="1">
    <citation type="submission" date="2021-05" db="EMBL/GenBank/DDBJ databases">
        <title>The draft genome of Geobacter pelophilus DSM 12255.</title>
        <authorList>
            <person name="Xu Z."/>
            <person name="Masuda Y."/>
            <person name="Itoh H."/>
            <person name="Senoo K."/>
        </authorList>
    </citation>
    <scope>NUCLEOTIDE SEQUENCE [LARGE SCALE GENOMIC DNA]</scope>
    <source>
        <strain evidence="12 13">DSM 12255</strain>
    </source>
</reference>
<dbReference type="EMBL" id="JAHCVJ010000003">
    <property type="protein sequence ID" value="MBT0664607.1"/>
    <property type="molecule type" value="Genomic_DNA"/>
</dbReference>